<gene>
    <name evidence="2" type="ORF">FRIFI_2076</name>
</gene>
<dbReference type="SUPFAM" id="SSF55920">
    <property type="entry name" value="Creatinase/aminopeptidase"/>
    <property type="match status" value="1"/>
</dbReference>
<dbReference type="Proteomes" id="UP000245695">
    <property type="component" value="Chromosome 1"/>
</dbReference>
<dbReference type="AlphaFoldDB" id="A0A2P2BWQ1"/>
<dbReference type="EMBL" id="LN650648">
    <property type="protein sequence ID" value="CEI73604.1"/>
    <property type="molecule type" value="Genomic_DNA"/>
</dbReference>
<protein>
    <submittedName>
        <fullName evidence="2">Metallopeptidase family M24</fullName>
    </submittedName>
</protein>
<proteinExistence type="predicted"/>
<dbReference type="Pfam" id="PF00557">
    <property type="entry name" value="Peptidase_M24"/>
    <property type="match status" value="1"/>
</dbReference>
<feature type="domain" description="Peptidase M24" evidence="1">
    <location>
        <begin position="2"/>
        <end position="88"/>
    </location>
</feature>
<evidence type="ECO:0000313" key="2">
    <source>
        <dbReference type="EMBL" id="CEI73604.1"/>
    </source>
</evidence>
<sequence length="102" mass="11652">MIDLVKPVLGFNELFSIGFNYVKEKYKFYERGHLEHSISMGPQTVETPFISLIEKRKLEASMILCIETPCYISGFGGFNIKDMILVTEDGCEVLTPLTPHYK</sequence>
<dbReference type="KEGG" id="rhom:FRIFI_2076"/>
<dbReference type="InterPro" id="IPR000994">
    <property type="entry name" value="Pept_M24"/>
</dbReference>
<keyword evidence="3" id="KW-1185">Reference proteome</keyword>
<dbReference type="InterPro" id="IPR036005">
    <property type="entry name" value="Creatinase/aminopeptidase-like"/>
</dbReference>
<organism evidence="2 3">
    <name type="scientific">Romboutsia hominis</name>
    <dbReference type="NCBI Taxonomy" id="1507512"/>
    <lineage>
        <taxon>Bacteria</taxon>
        <taxon>Bacillati</taxon>
        <taxon>Bacillota</taxon>
        <taxon>Clostridia</taxon>
        <taxon>Peptostreptococcales</taxon>
        <taxon>Peptostreptococcaceae</taxon>
        <taxon>Romboutsia</taxon>
    </lineage>
</organism>
<dbReference type="Gene3D" id="3.90.230.10">
    <property type="entry name" value="Creatinase/methionine aminopeptidase superfamily"/>
    <property type="match status" value="1"/>
</dbReference>
<reference evidence="2 3" key="1">
    <citation type="submission" date="2014-09" db="EMBL/GenBank/DDBJ databases">
        <authorList>
            <person name="Hornung B.V."/>
        </authorList>
    </citation>
    <scope>NUCLEOTIDE SEQUENCE [LARGE SCALE GENOMIC DNA]</scope>
    <source>
        <strain evidence="2 3">FRIFI</strain>
    </source>
</reference>
<name>A0A2P2BWQ1_9FIRM</name>
<evidence type="ECO:0000259" key="1">
    <source>
        <dbReference type="Pfam" id="PF00557"/>
    </source>
</evidence>
<accession>A0A2P2BWQ1</accession>
<evidence type="ECO:0000313" key="3">
    <source>
        <dbReference type="Proteomes" id="UP000245695"/>
    </source>
</evidence>